<evidence type="ECO:0000313" key="1">
    <source>
        <dbReference type="EMBL" id="GBM85980.1"/>
    </source>
</evidence>
<keyword evidence="2" id="KW-1185">Reference proteome</keyword>
<name>A0A4Y2J7I0_ARAVE</name>
<evidence type="ECO:0000313" key="2">
    <source>
        <dbReference type="Proteomes" id="UP000499080"/>
    </source>
</evidence>
<dbReference type="Proteomes" id="UP000499080">
    <property type="component" value="Unassembled WGS sequence"/>
</dbReference>
<dbReference type="EMBL" id="BGPR01003278">
    <property type="protein sequence ID" value="GBM85980.1"/>
    <property type="molecule type" value="Genomic_DNA"/>
</dbReference>
<protein>
    <submittedName>
        <fullName evidence="1">Uncharacterized protein</fullName>
    </submittedName>
</protein>
<organism evidence="1 2">
    <name type="scientific">Araneus ventricosus</name>
    <name type="common">Orbweaver spider</name>
    <name type="synonym">Epeira ventricosa</name>
    <dbReference type="NCBI Taxonomy" id="182803"/>
    <lineage>
        <taxon>Eukaryota</taxon>
        <taxon>Metazoa</taxon>
        <taxon>Ecdysozoa</taxon>
        <taxon>Arthropoda</taxon>
        <taxon>Chelicerata</taxon>
        <taxon>Arachnida</taxon>
        <taxon>Araneae</taxon>
        <taxon>Araneomorphae</taxon>
        <taxon>Entelegynae</taxon>
        <taxon>Araneoidea</taxon>
        <taxon>Araneidae</taxon>
        <taxon>Araneus</taxon>
    </lineage>
</organism>
<comment type="caution">
    <text evidence="1">The sequence shown here is derived from an EMBL/GenBank/DDBJ whole genome shotgun (WGS) entry which is preliminary data.</text>
</comment>
<sequence>MTIKESPTTQMTLANQIGERNVYLLSSLTSVGLGFKETRFQSTVGCKGLKQRITDVIHSVTPDVLTRVWEVLDFRLDVCRATNGAHIELP</sequence>
<accession>A0A4Y2J7I0</accession>
<reference evidence="1 2" key="1">
    <citation type="journal article" date="2019" name="Sci. Rep.">
        <title>Orb-weaving spider Araneus ventricosus genome elucidates the spidroin gene catalogue.</title>
        <authorList>
            <person name="Kono N."/>
            <person name="Nakamura H."/>
            <person name="Ohtoshi R."/>
            <person name="Moran D.A.P."/>
            <person name="Shinohara A."/>
            <person name="Yoshida Y."/>
            <person name="Fujiwara M."/>
            <person name="Mori M."/>
            <person name="Tomita M."/>
            <person name="Arakawa K."/>
        </authorList>
    </citation>
    <scope>NUCLEOTIDE SEQUENCE [LARGE SCALE GENOMIC DNA]</scope>
</reference>
<dbReference type="AlphaFoldDB" id="A0A4Y2J7I0"/>
<dbReference type="OrthoDB" id="6435261at2759"/>
<proteinExistence type="predicted"/>
<gene>
    <name evidence="1" type="ORF">AVEN_43524_1</name>
</gene>